<dbReference type="Proteomes" id="UP000658514">
    <property type="component" value="Unassembled WGS sequence"/>
</dbReference>
<feature type="region of interest" description="Disordered" evidence="2">
    <location>
        <begin position="25"/>
        <end position="62"/>
    </location>
</feature>
<dbReference type="PANTHER" id="PTHR46580">
    <property type="entry name" value="SENSOR KINASE-RELATED"/>
    <property type="match status" value="1"/>
</dbReference>
<dbReference type="EMBL" id="JACJQH010000001">
    <property type="protein sequence ID" value="MBD2194071.1"/>
    <property type="molecule type" value="Genomic_DNA"/>
</dbReference>
<gene>
    <name evidence="3" type="ORF">H6G24_00985</name>
</gene>
<reference evidence="3 4" key="1">
    <citation type="journal article" date="2020" name="ISME J.">
        <title>Comparative genomics reveals insights into cyanobacterial evolution and habitat adaptation.</title>
        <authorList>
            <person name="Chen M.Y."/>
            <person name="Teng W.K."/>
            <person name="Zhao L."/>
            <person name="Hu C.X."/>
            <person name="Zhou Y.K."/>
            <person name="Han B.P."/>
            <person name="Song L.R."/>
            <person name="Shu W.S."/>
        </authorList>
    </citation>
    <scope>NUCLEOTIDE SEQUENCE [LARGE SCALE GENOMIC DNA]</scope>
    <source>
        <strain evidence="3 4">FACHB-288</strain>
    </source>
</reference>
<dbReference type="PANTHER" id="PTHR46580:SF2">
    <property type="entry name" value="MAM DOMAIN-CONTAINING PROTEIN"/>
    <property type="match status" value="1"/>
</dbReference>
<proteinExistence type="predicted"/>
<accession>A0ABR8A299</accession>
<evidence type="ECO:0000313" key="3">
    <source>
        <dbReference type="EMBL" id="MBD2194071.1"/>
    </source>
</evidence>
<keyword evidence="4" id="KW-1185">Reference proteome</keyword>
<feature type="compositionally biased region" description="Low complexity" evidence="2">
    <location>
        <begin position="30"/>
        <end position="44"/>
    </location>
</feature>
<dbReference type="InterPro" id="IPR028994">
    <property type="entry name" value="Integrin_alpha_N"/>
</dbReference>
<dbReference type="Gene3D" id="2.40.128.340">
    <property type="match status" value="1"/>
</dbReference>
<evidence type="ECO:0000313" key="4">
    <source>
        <dbReference type="Proteomes" id="UP000658514"/>
    </source>
</evidence>
<evidence type="ECO:0000256" key="2">
    <source>
        <dbReference type="SAM" id="MobiDB-lite"/>
    </source>
</evidence>
<dbReference type="Gene3D" id="2.130.10.130">
    <property type="entry name" value="Integrin alpha, N-terminal"/>
    <property type="match status" value="1"/>
</dbReference>
<evidence type="ECO:0000256" key="1">
    <source>
        <dbReference type="ARBA" id="ARBA00022729"/>
    </source>
</evidence>
<dbReference type="InterPro" id="IPR013517">
    <property type="entry name" value="FG-GAP"/>
</dbReference>
<name>A0ABR8A299_9CYAN</name>
<protein>
    <submittedName>
        <fullName evidence="3">VCBS repeat-containing protein</fullName>
    </submittedName>
</protein>
<comment type="caution">
    <text evidence="3">The sequence shown here is derived from an EMBL/GenBank/DDBJ whole genome shotgun (WGS) entry which is preliminary data.</text>
</comment>
<organism evidence="3 4">
    <name type="scientific">Calothrix parietina FACHB-288</name>
    <dbReference type="NCBI Taxonomy" id="2692896"/>
    <lineage>
        <taxon>Bacteria</taxon>
        <taxon>Bacillati</taxon>
        <taxon>Cyanobacteriota</taxon>
        <taxon>Cyanophyceae</taxon>
        <taxon>Nostocales</taxon>
        <taxon>Calotrichaceae</taxon>
        <taxon>Calothrix</taxon>
    </lineage>
</organism>
<dbReference type="Pfam" id="PF13517">
    <property type="entry name" value="FG-GAP_3"/>
    <property type="match status" value="3"/>
</dbReference>
<sequence length="443" mass="48588">MPELNLDTNSWAALSFEKSAQISNGFEDNSSSSFSRASSSSALSNQPVNRNQVSSQSLFNANPNPNPYITSAAIVPDFNGDGRTDKIWVDAQTGETQIWLMDGTTVISKGNFPADPNNPPGSIDYKIGDFNGDNKTDFLLRNKVTGANTLVLMDGTNFTNLISLDPLDGNWSPFIGDFDGDRKTDILWRNNATGENAIWLVDGSNSSQPIKSGIRLEGLDATWTPTMVDFDGNGVTDIFWRSTTGENSAWFFDGTQVNKNSLQSQDASWTFSLGDFNGDFRSDILWRNTTTGENKVWLTNSLIPNNIFFTEGSLTTLDANWKSSIADFNGDGKTDIFWRNQTTGENTTWLMDGGSIVTETFLAPSSTTAQATFGDFNNDGRTDIYWRDYATGADEIWITNADGTTVTRTPIADTERLSPIQVGEDGNPVLGPDGTPLRKWVTF</sequence>
<keyword evidence="1" id="KW-0732">Signal</keyword>
<feature type="compositionally biased region" description="Polar residues" evidence="2">
    <location>
        <begin position="45"/>
        <end position="62"/>
    </location>
</feature>
<dbReference type="RefSeq" id="WP_190538428.1">
    <property type="nucleotide sequence ID" value="NZ_CAWPNO010000001.1"/>
</dbReference>
<dbReference type="SUPFAM" id="SSF69318">
    <property type="entry name" value="Integrin alpha N-terminal domain"/>
    <property type="match status" value="2"/>
</dbReference>